<accession>A0A8B6HMY0</accession>
<dbReference type="PANTHER" id="PTHR15922:SF2">
    <property type="entry name" value="NBAS SUBUNIT OF NRZ TETHERING COMPLEX"/>
    <property type="match status" value="1"/>
</dbReference>
<keyword evidence="2" id="KW-0813">Transport</keyword>
<evidence type="ECO:0000256" key="1">
    <source>
        <dbReference type="ARBA" id="ARBA00004240"/>
    </source>
</evidence>
<evidence type="ECO:0000256" key="4">
    <source>
        <dbReference type="ARBA" id="ARBA00022927"/>
    </source>
</evidence>
<comment type="caution">
    <text evidence="7">The sequence shown here is derived from an EMBL/GenBank/DDBJ whole genome shotgun (WGS) entry which is preliminary data.</text>
</comment>
<dbReference type="InterPro" id="IPR013244">
    <property type="entry name" value="Sec39_domain"/>
</dbReference>
<dbReference type="GO" id="GO:0006890">
    <property type="term" value="P:retrograde vesicle-mediated transport, Golgi to endoplasmic reticulum"/>
    <property type="evidence" value="ECO:0007669"/>
    <property type="project" value="InterPro"/>
</dbReference>
<feature type="domain" description="Sec39" evidence="5">
    <location>
        <begin position="425"/>
        <end position="733"/>
    </location>
</feature>
<evidence type="ECO:0000256" key="3">
    <source>
        <dbReference type="ARBA" id="ARBA00022824"/>
    </source>
</evidence>
<dbReference type="PANTHER" id="PTHR15922">
    <property type="entry name" value="NEUROBLASTOMA-AMPLIFIED SEQUENCE"/>
    <property type="match status" value="1"/>
</dbReference>
<protein>
    <submittedName>
        <fullName evidence="7">Neuroblastoma-amplified sequence</fullName>
    </submittedName>
</protein>
<keyword evidence="4" id="KW-0653">Protein transport</keyword>
<keyword evidence="3" id="KW-0256">Endoplasmic reticulum</keyword>
<dbReference type="OrthoDB" id="19988at2759"/>
<feature type="domain" description="NBAS subunit of NRZ tethering complex C-terminal" evidence="6">
    <location>
        <begin position="1329"/>
        <end position="1449"/>
    </location>
</feature>
<evidence type="ECO:0000313" key="8">
    <source>
        <dbReference type="Proteomes" id="UP000596742"/>
    </source>
</evidence>
<sequence>FILCDPEDGLYEDISLDEFDPETQTKKEELKKAKQEEMLNELEFKNLNLEQREVCRVRRKLLQYLYRLKTYECILGGVHAAAERFNEKFFQKFRSENIVETAVNYARDNNIEALETLFTFHWEDLRPHRLGILSNFPETTNPHEYRSLLPEVGNDKSVIPWEEDRWREKDWSEEDFCRSIIEPVLPDLGGFLYEENQGLKEFRMANPNTDDLSKWYSFRACEIERLSRQVDLSVELVKLATERGVEGLSELLDNLVTMEMLVYDCYVDENLTFDELQKMADYDKLELIMSKASTEMYTKCLHKWLVPFLQQCEHRQPGTFTSLLRDYIVTKAKTDLTLPTKIFEASKATQKRPIISSQDDVMSMALEALYVCGRDDQLDLALEIFQCLPQKGYGKETKESIRLHKEIDKLERHLGALKILHEQDVKKPLHYILETEKDADDAKMLMIRLTRAAGKRSEPLSEIAWRKLHDDVIQLQNQVYRCLSSGLCHEIFTESLLCSGRRESITLAGEYIERSNNESLPTQSYTKNLKVSYKRAIQLVISSAQEYFDSSTDMKDPCIDLARICLNLIRDTPTLIQEELDLINSLAMLDDFGVSIIPAQVRQTKDRIELIEKCLSTRDTSYKQQKKLMRLSHLLKIEKGNNSLREGKVLHLIARGAVKAHDCSFAYEVCQDLIERMHGPVWDVCVDLASFEDFKDISAKADLLSFSLAYCPADMIEPILQAKAVLETQMLYSTIHTDMEVDDKSSERAPLSATAALQHTTEILSSTTKTTKAVLSTVADTKWWQKTIKSLKQPTRRQVSETVVYDNDKFEKQGCHPFYEEFITSSHPDYAVVDYTRGKSACSPTALSESILRTAKLEEMLTEGETTQSSPEVLLELAKTKFPVDSSLGLAYLLALPDTKDVEKFFDDFPKTAITQQLTLYYYALQIYASVKPTAIPDSSPLYRLDPVKLIQRVINFVTNRDDLDWPQDVLDLVEKLKKCYESFEDYIQARTLVRIGSGVDIQRFTDDPEYKKETILGLTMSVNDEMYNVACNLAERYGIPLWELYMSHLEFLFDSGLAIEEIEERVKKKNIVPTLISQPEEFAERMMTSIYPDLDGTDHTTLIYYFTLLAGVGDVKQGGITADNHLKLLKKLKGVAIGLDCKQLMNGLSSPVKYIIPVLTPTNVTAIAKLANKIPDGTGGFLHPSVVHCAWAVKQFWSTDTKKVPDSTAAWVHRYEGSGESLQKLLPVDVINFIDEIVFSEQSRLKLEVECRQEIVKRTLKFTKQHGGKKKKQDDSGCRISWEDAANTLQQYLNHIENLNHESFKSLSMSGDDMLVEYAAKFDLSKGDNLQMQKLYCDMIENGYTVELIEDIMEVFPVSPWTPHTALKEAVGHMVQLLRDPDELDKKQILVRLEKVVLNVEEHQNQGGNLVSSEDVMVLLRPFCSDDRVAVQPRLDVLHMVEKSFQLSEEDLVLLTLYRTEAVVKATWSDIQLKESDINTDKARHQLFLQLLSKSTNYNHFNAICDLLQLWPPLKATSSSDHEQNVWVNIFCAMIDTSDSKTVSLVVTKYRSICDTVSLGIKCVRHVYNKMIEKKYTIEGVKFVLLSTHKDMLSAAVTELAALDEAKDDEELFDLLLKRSLLPQIVYTVYYKPVIGYLLANQNVEEQSLDYMLLKTVANQLNDNGFKAEAGSLLLQSRSAHSMLQTFGSALGVVGKWLKH</sequence>
<evidence type="ECO:0000256" key="2">
    <source>
        <dbReference type="ARBA" id="ARBA00022448"/>
    </source>
</evidence>
<keyword evidence="8" id="KW-1185">Reference proteome</keyword>
<gene>
    <name evidence="7" type="ORF">MGAL_10B079406</name>
</gene>
<dbReference type="Pfam" id="PF08314">
    <property type="entry name" value="Sec39"/>
    <property type="match status" value="2"/>
</dbReference>
<name>A0A8B6HMY0_MYTGA</name>
<evidence type="ECO:0000259" key="5">
    <source>
        <dbReference type="Pfam" id="PF08314"/>
    </source>
</evidence>
<dbReference type="Pfam" id="PF22913">
    <property type="entry name" value="NBAS_11th"/>
    <property type="match status" value="1"/>
</dbReference>
<dbReference type="Proteomes" id="UP000596742">
    <property type="component" value="Unassembled WGS sequence"/>
</dbReference>
<dbReference type="InterPro" id="IPR054751">
    <property type="entry name" value="NBAS_C"/>
</dbReference>
<dbReference type="GO" id="GO:0070939">
    <property type="term" value="C:Dsl1/NZR complex"/>
    <property type="evidence" value="ECO:0007669"/>
    <property type="project" value="TreeGrafter"/>
</dbReference>
<feature type="domain" description="Sec39" evidence="5">
    <location>
        <begin position="101"/>
        <end position="348"/>
    </location>
</feature>
<proteinExistence type="predicted"/>
<dbReference type="GO" id="GO:0000149">
    <property type="term" value="F:SNARE binding"/>
    <property type="evidence" value="ECO:0007669"/>
    <property type="project" value="TreeGrafter"/>
</dbReference>
<dbReference type="GO" id="GO:0015031">
    <property type="term" value="P:protein transport"/>
    <property type="evidence" value="ECO:0007669"/>
    <property type="project" value="UniProtKB-KW"/>
</dbReference>
<evidence type="ECO:0000259" key="6">
    <source>
        <dbReference type="Pfam" id="PF22913"/>
    </source>
</evidence>
<reference evidence="7" key="1">
    <citation type="submission" date="2018-11" db="EMBL/GenBank/DDBJ databases">
        <authorList>
            <person name="Alioto T."/>
            <person name="Alioto T."/>
        </authorList>
    </citation>
    <scope>NUCLEOTIDE SEQUENCE</scope>
</reference>
<feature type="non-terminal residue" evidence="7">
    <location>
        <position position="1"/>
    </location>
</feature>
<evidence type="ECO:0000313" key="7">
    <source>
        <dbReference type="EMBL" id="VDI81283.1"/>
    </source>
</evidence>
<dbReference type="EMBL" id="UYJE01010248">
    <property type="protein sequence ID" value="VDI81283.1"/>
    <property type="molecule type" value="Genomic_DNA"/>
</dbReference>
<comment type="subcellular location">
    <subcellularLocation>
        <location evidence="1">Endoplasmic reticulum</location>
    </subcellularLocation>
</comment>
<organism evidence="7 8">
    <name type="scientific">Mytilus galloprovincialis</name>
    <name type="common">Mediterranean mussel</name>
    <dbReference type="NCBI Taxonomy" id="29158"/>
    <lineage>
        <taxon>Eukaryota</taxon>
        <taxon>Metazoa</taxon>
        <taxon>Spiralia</taxon>
        <taxon>Lophotrochozoa</taxon>
        <taxon>Mollusca</taxon>
        <taxon>Bivalvia</taxon>
        <taxon>Autobranchia</taxon>
        <taxon>Pteriomorphia</taxon>
        <taxon>Mytilida</taxon>
        <taxon>Mytiloidea</taxon>
        <taxon>Mytilidae</taxon>
        <taxon>Mytilinae</taxon>
        <taxon>Mytilus</taxon>
    </lineage>
</organism>